<dbReference type="AlphaFoldDB" id="A0A8R7TF28"/>
<accession>A0A8R7TF28</accession>
<keyword evidence="2" id="KW-1185">Reference proteome</keyword>
<dbReference type="EnsemblPlants" id="TuG1812G0200001901.01.T01">
    <property type="protein sequence ID" value="TuG1812G0200001901.01.T01.cds265927"/>
    <property type="gene ID" value="TuG1812G0200001901.01"/>
</dbReference>
<name>A0A8R7TF28_TRIUA</name>
<reference evidence="1" key="2">
    <citation type="submission" date="2018-03" db="EMBL/GenBank/DDBJ databases">
        <title>The Triticum urartu genome reveals the dynamic nature of wheat genome evolution.</title>
        <authorList>
            <person name="Ling H."/>
            <person name="Ma B."/>
            <person name="Shi X."/>
            <person name="Liu H."/>
            <person name="Dong L."/>
            <person name="Sun H."/>
            <person name="Cao Y."/>
            <person name="Gao Q."/>
            <person name="Zheng S."/>
            <person name="Li Y."/>
            <person name="Yu Y."/>
            <person name="Du H."/>
            <person name="Qi M."/>
            <person name="Li Y."/>
            <person name="Yu H."/>
            <person name="Cui Y."/>
            <person name="Wang N."/>
            <person name="Chen C."/>
            <person name="Wu H."/>
            <person name="Zhao Y."/>
            <person name="Zhang J."/>
            <person name="Li Y."/>
            <person name="Zhou W."/>
            <person name="Zhang B."/>
            <person name="Hu W."/>
            <person name="Eijk M."/>
            <person name="Tang J."/>
            <person name="Witsenboer H."/>
            <person name="Zhao S."/>
            <person name="Li Z."/>
            <person name="Zhang A."/>
            <person name="Wang D."/>
            <person name="Liang C."/>
        </authorList>
    </citation>
    <scope>NUCLEOTIDE SEQUENCE [LARGE SCALE GENOMIC DNA]</scope>
    <source>
        <strain evidence="1">cv. G1812</strain>
    </source>
</reference>
<sequence>LLGVHTFHHYWGCQAVHTQSSLKLSNPIVRVWPHADLCPEVVKPNRKSMATCRFVP</sequence>
<reference evidence="1" key="3">
    <citation type="submission" date="2022-06" db="UniProtKB">
        <authorList>
            <consortium name="EnsemblPlants"/>
        </authorList>
    </citation>
    <scope>IDENTIFICATION</scope>
</reference>
<proteinExistence type="predicted"/>
<dbReference type="Gramene" id="TuG1812G0200001901.01.T01">
    <property type="protein sequence ID" value="TuG1812G0200001901.01.T01.cds265927"/>
    <property type="gene ID" value="TuG1812G0200001901.01"/>
</dbReference>
<dbReference type="Proteomes" id="UP000015106">
    <property type="component" value="Chromosome 2"/>
</dbReference>
<evidence type="ECO:0000313" key="1">
    <source>
        <dbReference type="EnsemblPlants" id="TuG1812G0200001901.01.T01.cds265927"/>
    </source>
</evidence>
<reference evidence="2" key="1">
    <citation type="journal article" date="2013" name="Nature">
        <title>Draft genome of the wheat A-genome progenitor Triticum urartu.</title>
        <authorList>
            <person name="Ling H.Q."/>
            <person name="Zhao S."/>
            <person name="Liu D."/>
            <person name="Wang J."/>
            <person name="Sun H."/>
            <person name="Zhang C."/>
            <person name="Fan H."/>
            <person name="Li D."/>
            <person name="Dong L."/>
            <person name="Tao Y."/>
            <person name="Gao C."/>
            <person name="Wu H."/>
            <person name="Li Y."/>
            <person name="Cui Y."/>
            <person name="Guo X."/>
            <person name="Zheng S."/>
            <person name="Wang B."/>
            <person name="Yu K."/>
            <person name="Liang Q."/>
            <person name="Yang W."/>
            <person name="Lou X."/>
            <person name="Chen J."/>
            <person name="Feng M."/>
            <person name="Jian J."/>
            <person name="Zhang X."/>
            <person name="Luo G."/>
            <person name="Jiang Y."/>
            <person name="Liu J."/>
            <person name="Wang Z."/>
            <person name="Sha Y."/>
            <person name="Zhang B."/>
            <person name="Wu H."/>
            <person name="Tang D."/>
            <person name="Shen Q."/>
            <person name="Xue P."/>
            <person name="Zou S."/>
            <person name="Wang X."/>
            <person name="Liu X."/>
            <person name="Wang F."/>
            <person name="Yang Y."/>
            <person name="An X."/>
            <person name="Dong Z."/>
            <person name="Zhang K."/>
            <person name="Zhang X."/>
            <person name="Luo M.C."/>
            <person name="Dvorak J."/>
            <person name="Tong Y."/>
            <person name="Wang J."/>
            <person name="Yang H."/>
            <person name="Li Z."/>
            <person name="Wang D."/>
            <person name="Zhang A."/>
            <person name="Wang J."/>
        </authorList>
    </citation>
    <scope>NUCLEOTIDE SEQUENCE</scope>
    <source>
        <strain evidence="2">cv. G1812</strain>
    </source>
</reference>
<organism evidence="1 2">
    <name type="scientific">Triticum urartu</name>
    <name type="common">Red wild einkorn</name>
    <name type="synonym">Crithodium urartu</name>
    <dbReference type="NCBI Taxonomy" id="4572"/>
    <lineage>
        <taxon>Eukaryota</taxon>
        <taxon>Viridiplantae</taxon>
        <taxon>Streptophyta</taxon>
        <taxon>Embryophyta</taxon>
        <taxon>Tracheophyta</taxon>
        <taxon>Spermatophyta</taxon>
        <taxon>Magnoliopsida</taxon>
        <taxon>Liliopsida</taxon>
        <taxon>Poales</taxon>
        <taxon>Poaceae</taxon>
        <taxon>BOP clade</taxon>
        <taxon>Pooideae</taxon>
        <taxon>Triticodae</taxon>
        <taxon>Triticeae</taxon>
        <taxon>Triticinae</taxon>
        <taxon>Triticum</taxon>
    </lineage>
</organism>
<protein>
    <submittedName>
        <fullName evidence="1">Uncharacterized protein</fullName>
    </submittedName>
</protein>
<evidence type="ECO:0000313" key="2">
    <source>
        <dbReference type="Proteomes" id="UP000015106"/>
    </source>
</evidence>